<evidence type="ECO:0000259" key="17">
    <source>
        <dbReference type="Pfam" id="PF20665"/>
    </source>
</evidence>
<evidence type="ECO:0000256" key="3">
    <source>
        <dbReference type="ARBA" id="ARBA00004629"/>
    </source>
</evidence>
<dbReference type="InterPro" id="IPR009361">
    <property type="entry name" value="Zw10_N"/>
</dbReference>
<evidence type="ECO:0000256" key="8">
    <source>
        <dbReference type="ARBA" id="ARBA00022776"/>
    </source>
</evidence>
<keyword evidence="10" id="KW-0539">Nucleus</keyword>
<evidence type="ECO:0000256" key="1">
    <source>
        <dbReference type="ARBA" id="ARBA00004123"/>
    </source>
</evidence>
<keyword evidence="6" id="KW-0963">Cytoplasm</keyword>
<dbReference type="PANTHER" id="PTHR12205:SF0">
    <property type="entry name" value="CENTROMERE_KINETOCHORE PROTEIN ZW10 HOMOLOG"/>
    <property type="match status" value="1"/>
</dbReference>
<evidence type="ECO:0000256" key="15">
    <source>
        <dbReference type="ARBA" id="ARBA00080245"/>
    </source>
</evidence>
<dbReference type="PANTHER" id="PTHR12205">
    <property type="entry name" value="CENTROMERE/KINETOCHORE PROTEIN ZW10"/>
    <property type="match status" value="1"/>
</dbReference>
<keyword evidence="12" id="KW-0131">Cell cycle</keyword>
<reference evidence="20" key="1">
    <citation type="submission" date="2016-12" db="EMBL/GenBank/DDBJ databases">
        <title>An insight into the sialome and mialome of the sand fly, Nyssomyia neivai.</title>
        <authorList>
            <person name="Sebastian V."/>
            <person name="Goulart T.M."/>
            <person name="Oliveira W."/>
            <person name="Calvo E."/>
            <person name="Oliveira L.F."/>
            <person name="Pinto M.C."/>
            <person name="Rosselino A.M."/>
            <person name="Ribeiro J.M."/>
        </authorList>
    </citation>
    <scope>NUCLEOTIDE SEQUENCE</scope>
</reference>
<dbReference type="GO" id="GO:0006888">
    <property type="term" value="P:endoplasmic reticulum to Golgi vesicle-mediated transport"/>
    <property type="evidence" value="ECO:0007669"/>
    <property type="project" value="TreeGrafter"/>
</dbReference>
<feature type="domain" description="Centromere/kinetochore protein zw10 middle" evidence="17">
    <location>
        <begin position="190"/>
        <end position="388"/>
    </location>
</feature>
<evidence type="ECO:0000313" key="20">
    <source>
        <dbReference type="EMBL" id="JAV11010.1"/>
    </source>
</evidence>
<proteinExistence type="inferred from homology"/>
<evidence type="ECO:0000259" key="16">
    <source>
        <dbReference type="Pfam" id="PF06248"/>
    </source>
</evidence>
<dbReference type="GO" id="GO:0051321">
    <property type="term" value="P:meiotic cell cycle"/>
    <property type="evidence" value="ECO:0007669"/>
    <property type="project" value="UniProtKB-KW"/>
</dbReference>
<dbReference type="InterPro" id="IPR048344">
    <property type="entry name" value="Zw10_middle"/>
</dbReference>
<evidence type="ECO:0000256" key="4">
    <source>
        <dbReference type="ARBA" id="ARBA00006245"/>
    </source>
</evidence>
<dbReference type="Pfam" id="PF20666">
    <property type="entry name" value="ZW10_C"/>
    <property type="match status" value="1"/>
</dbReference>
<keyword evidence="9" id="KW-0995">Kinetochore</keyword>
<evidence type="ECO:0000256" key="10">
    <source>
        <dbReference type="ARBA" id="ARBA00023242"/>
    </source>
</evidence>
<evidence type="ECO:0000259" key="18">
    <source>
        <dbReference type="Pfam" id="PF20666"/>
    </source>
</evidence>
<keyword evidence="7" id="KW-0132">Cell division</keyword>
<dbReference type="EMBL" id="GFDF01003074">
    <property type="protein sequence ID" value="JAV11010.1"/>
    <property type="molecule type" value="Transcribed_RNA"/>
</dbReference>
<dbReference type="Pfam" id="PF20665">
    <property type="entry name" value="Zw10_middle"/>
    <property type="match status" value="1"/>
</dbReference>
<keyword evidence="11" id="KW-0469">Meiosis</keyword>
<dbReference type="InterPro" id="IPR046362">
    <property type="entry name" value="Zw10/DSL1_C_sf"/>
</dbReference>
<evidence type="ECO:0000256" key="7">
    <source>
        <dbReference type="ARBA" id="ARBA00022618"/>
    </source>
</evidence>
<dbReference type="Pfam" id="PF06248">
    <property type="entry name" value="Zw10_N"/>
    <property type="match status" value="1"/>
</dbReference>
<dbReference type="GO" id="GO:0007094">
    <property type="term" value="P:mitotic spindle assembly checkpoint signaling"/>
    <property type="evidence" value="ECO:0007669"/>
    <property type="project" value="TreeGrafter"/>
</dbReference>
<dbReference type="FunFam" id="1.10.357.150:FF:000003">
    <property type="entry name" value="Centromere/kinetochore protein zw10"/>
    <property type="match status" value="1"/>
</dbReference>
<evidence type="ECO:0000256" key="5">
    <source>
        <dbReference type="ARBA" id="ARBA00022454"/>
    </source>
</evidence>
<evidence type="ECO:0000256" key="6">
    <source>
        <dbReference type="ARBA" id="ARBA00022490"/>
    </source>
</evidence>
<accession>A0A1L8DX26</accession>
<sequence length="697" mass="80535">MSLIREVVDIVNENKNVDVRKNVQKLSSEIRKFQDKVRTFVTNKYEDFLPDLNQYEQYHKDCESLFAETNDLLKTVEEEVNVQAANEELQRCHENFEEIAQGLRVTHKLLKIDELFGAIEMAKCANEHLSVMNLICELRALIQDPTDNIFKQLNCYENIKIRYHLENESMLHNLKLKFESLVQMKEKTFQNMKCVTVKITKQEDELHEIVTALVSAKYNSRKMCEFLMENIFRPLIMRPVSVNVDKEGDPEFVCLQLSYSTKESTDEDLRPNYKTIFQHIKDSFICLGYMNITISDTECVFKILREYMKDTFTKLIISECLDNSIPDNMIEMNESTLVADIAEFNQFLVDMLFFVEEDRELLDYGEKIELLFRNRFFRNILDNAVDIMRKDLHDMVLVSEKLSTAKGEGSTSTIFPNCMVSKSTVELIYLMERVLKEIEGCDAKVAQGLLSTISIILDRYLTEMPTYHAKLLLNIPQQTALFHNNCMYLAYWITKNHNKGIETVSVMIKSLQHLGSEQFLNQIKNQRAQLMEILKGFDLSDAVSDLGLEPPKVVRQCLRQLDLLKNVWQTILPDVVYNKTMGNLLNEFCNELIRRILLVEDLPSAVSNGLVDVCTTILERAPGIFQDPLEVNVTVKSWTKLQQLKMILGASLAEITDQWSAGKGPLTLSFKADEVKHLIRALFQNTNRRAIALNSIV</sequence>
<evidence type="ECO:0000256" key="14">
    <source>
        <dbReference type="ARBA" id="ARBA00072518"/>
    </source>
</evidence>
<dbReference type="InterPro" id="IPR048343">
    <property type="entry name" value="ZW10_C"/>
</dbReference>
<keyword evidence="13" id="KW-0137">Centromere</keyword>
<dbReference type="GO" id="GO:1990423">
    <property type="term" value="C:RZZ complex"/>
    <property type="evidence" value="ECO:0007669"/>
    <property type="project" value="TreeGrafter"/>
</dbReference>
<feature type="domain" description="Centromere/kinetochore protein zw10 C-terminal" evidence="18">
    <location>
        <begin position="415"/>
        <end position="532"/>
    </location>
</feature>
<evidence type="ECO:0000256" key="13">
    <source>
        <dbReference type="ARBA" id="ARBA00023328"/>
    </source>
</evidence>
<dbReference type="AlphaFoldDB" id="A0A1L8DX26"/>
<keyword evidence="8" id="KW-0498">Mitosis</keyword>
<evidence type="ECO:0000259" key="19">
    <source>
        <dbReference type="Pfam" id="PF22766"/>
    </source>
</evidence>
<dbReference type="GO" id="GO:0005737">
    <property type="term" value="C:cytoplasm"/>
    <property type="evidence" value="ECO:0007669"/>
    <property type="project" value="UniProtKB-SubCell"/>
</dbReference>
<dbReference type="Pfam" id="PF22766">
    <property type="entry name" value="ZW10_C2"/>
    <property type="match status" value="1"/>
</dbReference>
<dbReference type="GO" id="GO:0005634">
    <property type="term" value="C:nucleus"/>
    <property type="evidence" value="ECO:0007669"/>
    <property type="project" value="UniProtKB-SubCell"/>
</dbReference>
<evidence type="ECO:0000256" key="2">
    <source>
        <dbReference type="ARBA" id="ARBA00004496"/>
    </source>
</evidence>
<evidence type="ECO:0000256" key="12">
    <source>
        <dbReference type="ARBA" id="ARBA00023306"/>
    </source>
</evidence>
<dbReference type="InterPro" id="IPR055148">
    <property type="entry name" value="ZW10_C_2"/>
</dbReference>
<dbReference type="GO" id="GO:0051301">
    <property type="term" value="P:cell division"/>
    <property type="evidence" value="ECO:0007669"/>
    <property type="project" value="UniProtKB-KW"/>
</dbReference>
<feature type="domain" description="Centromere/kinetochore protein zw10 N-terminal" evidence="16">
    <location>
        <begin position="27"/>
        <end position="116"/>
    </location>
</feature>
<comment type="similarity">
    <text evidence="4">Belongs to the ZW10 family.</text>
</comment>
<organism evidence="20">
    <name type="scientific">Nyssomyia neivai</name>
    <dbReference type="NCBI Taxonomy" id="330878"/>
    <lineage>
        <taxon>Eukaryota</taxon>
        <taxon>Metazoa</taxon>
        <taxon>Ecdysozoa</taxon>
        <taxon>Arthropoda</taxon>
        <taxon>Hexapoda</taxon>
        <taxon>Insecta</taxon>
        <taxon>Pterygota</taxon>
        <taxon>Neoptera</taxon>
        <taxon>Endopterygota</taxon>
        <taxon>Diptera</taxon>
        <taxon>Nematocera</taxon>
        <taxon>Psychodoidea</taxon>
        <taxon>Psychodidae</taxon>
        <taxon>Nyssomyia</taxon>
    </lineage>
</organism>
<name>A0A1L8DX26_9DIPT</name>
<protein>
    <recommendedName>
        <fullName evidence="14">Centromere/kinetochore protein zw10</fullName>
    </recommendedName>
    <alternativeName>
        <fullName evidence="15">Mitotic 15 protein</fullName>
    </alternativeName>
</protein>
<keyword evidence="5" id="KW-0158">Chromosome</keyword>
<comment type="subcellular location">
    <subcellularLocation>
        <location evidence="3">Chromosome</location>
        <location evidence="3">Centromere</location>
        <location evidence="3">Kinetochore</location>
    </subcellularLocation>
    <subcellularLocation>
        <location evidence="2">Cytoplasm</location>
    </subcellularLocation>
    <subcellularLocation>
        <location evidence="1">Nucleus</location>
    </subcellularLocation>
</comment>
<dbReference type="Gene3D" id="1.10.357.150">
    <property type="match status" value="1"/>
</dbReference>
<evidence type="ECO:0000256" key="11">
    <source>
        <dbReference type="ARBA" id="ARBA00023254"/>
    </source>
</evidence>
<evidence type="ECO:0000256" key="9">
    <source>
        <dbReference type="ARBA" id="ARBA00022838"/>
    </source>
</evidence>
<feature type="domain" description="ZW10 C-terminal helical" evidence="19">
    <location>
        <begin position="552"/>
        <end position="695"/>
    </location>
</feature>